<dbReference type="RefSeq" id="WP_065318128.1">
    <property type="nucleotide sequence ID" value="NZ_CP017477.1"/>
</dbReference>
<dbReference type="EMBL" id="LSFM01000018">
    <property type="protein sequence ID" value="OBY65350.1"/>
    <property type="molecule type" value="Genomic_DNA"/>
</dbReference>
<evidence type="ECO:0000313" key="2">
    <source>
        <dbReference type="Proteomes" id="UP000092584"/>
    </source>
</evidence>
<accession>A0A1B8U0G4</accession>
<name>A0A1B8U0G4_9FLAO</name>
<comment type="caution">
    <text evidence="1">The sequence shown here is derived from an EMBL/GenBank/DDBJ whole genome shotgun (WGS) entry which is preliminary data.</text>
</comment>
<protein>
    <submittedName>
        <fullName evidence="1">Uncharacterized protein</fullName>
    </submittedName>
</protein>
<reference evidence="2" key="1">
    <citation type="submission" date="2016-02" db="EMBL/GenBank/DDBJ databases">
        <authorList>
            <person name="Shin S.-K."/>
            <person name="Yi H."/>
            <person name="Kim E."/>
        </authorList>
    </citation>
    <scope>NUCLEOTIDE SEQUENCE [LARGE SCALE GENOMIC DNA]</scope>
    <source>
        <strain evidence="2">LPB0003</strain>
    </source>
</reference>
<gene>
    <name evidence="1" type="ORF">LPB3_03040</name>
</gene>
<organism evidence="1 2">
    <name type="scientific">Polaribacter vadi</name>
    <dbReference type="NCBI Taxonomy" id="1774273"/>
    <lineage>
        <taxon>Bacteria</taxon>
        <taxon>Pseudomonadati</taxon>
        <taxon>Bacteroidota</taxon>
        <taxon>Flavobacteriia</taxon>
        <taxon>Flavobacteriales</taxon>
        <taxon>Flavobacteriaceae</taxon>
    </lineage>
</organism>
<dbReference type="KEGG" id="pob:LPB03_02070"/>
<dbReference type="OrthoDB" id="1098521at2"/>
<sequence>MELANIEKLVEKYENAETSLQEEAILKNYFTKEDVAPHLQEYKFMFAYFNTAKEDTYTKPIKLETIKSKKRNLKWLSVAASVALLFSVFVGKQQFDEYQQRKKAEKIYADLTNGLKLLSTNLKKGEQAVATLYTVEDKVNEALK</sequence>
<dbReference type="Proteomes" id="UP000092584">
    <property type="component" value="Unassembled WGS sequence"/>
</dbReference>
<dbReference type="AlphaFoldDB" id="A0A1B8U0G4"/>
<dbReference type="STRING" id="1774273.LPB03_02070"/>
<proteinExistence type="predicted"/>
<evidence type="ECO:0000313" key="1">
    <source>
        <dbReference type="EMBL" id="OBY65350.1"/>
    </source>
</evidence>
<keyword evidence="2" id="KW-1185">Reference proteome</keyword>